<evidence type="ECO:0000256" key="2">
    <source>
        <dbReference type="ARBA" id="ARBA00023315"/>
    </source>
</evidence>
<sequence length="152" mass="16856">MIRPGSTADAGALAELGRVVVPATYAHISEAEVTRTLATWWSEEALADSLARLPHWVAEDDDGRLVGVSNLGSHDGRQVMWKLYVHPDQQGTGLGRALLERVVEANGDQPLWLSYVDGNERAAGFYAAHGFVEQHREPAPPYPDQVWMRRDR</sequence>
<dbReference type="Pfam" id="PF13508">
    <property type="entry name" value="Acetyltransf_7"/>
    <property type="match status" value="1"/>
</dbReference>
<evidence type="ECO:0000256" key="1">
    <source>
        <dbReference type="ARBA" id="ARBA00022679"/>
    </source>
</evidence>
<dbReference type="Gene3D" id="3.40.630.30">
    <property type="match status" value="1"/>
</dbReference>
<name>A0ABN1URE2_9ACTN</name>
<dbReference type="EMBL" id="BAAAJE010000031">
    <property type="protein sequence ID" value="GAA1164391.1"/>
    <property type="molecule type" value="Genomic_DNA"/>
</dbReference>
<protein>
    <submittedName>
        <fullName evidence="4">GNAT family N-acetyltransferase</fullName>
    </submittedName>
</protein>
<gene>
    <name evidence="4" type="ORF">GCM10009606_47520</name>
</gene>
<evidence type="ECO:0000313" key="5">
    <source>
        <dbReference type="Proteomes" id="UP001499979"/>
    </source>
</evidence>
<dbReference type="CDD" id="cd04301">
    <property type="entry name" value="NAT_SF"/>
    <property type="match status" value="1"/>
</dbReference>
<keyword evidence="2" id="KW-0012">Acyltransferase</keyword>
<dbReference type="PANTHER" id="PTHR43877">
    <property type="entry name" value="AMINOALKYLPHOSPHONATE N-ACETYLTRANSFERASE-RELATED-RELATED"/>
    <property type="match status" value="1"/>
</dbReference>
<keyword evidence="5" id="KW-1185">Reference proteome</keyword>
<dbReference type="InterPro" id="IPR016181">
    <property type="entry name" value="Acyl_CoA_acyltransferase"/>
</dbReference>
<accession>A0ABN1URE2</accession>
<evidence type="ECO:0000259" key="3">
    <source>
        <dbReference type="PROSITE" id="PS51186"/>
    </source>
</evidence>
<proteinExistence type="predicted"/>
<dbReference type="InterPro" id="IPR000182">
    <property type="entry name" value="GNAT_dom"/>
</dbReference>
<feature type="domain" description="N-acetyltransferase" evidence="3">
    <location>
        <begin position="1"/>
        <end position="152"/>
    </location>
</feature>
<dbReference type="Proteomes" id="UP001499979">
    <property type="component" value="Unassembled WGS sequence"/>
</dbReference>
<dbReference type="InterPro" id="IPR050832">
    <property type="entry name" value="Bact_Acetyltransf"/>
</dbReference>
<dbReference type="RefSeq" id="WP_343910957.1">
    <property type="nucleotide sequence ID" value="NZ_BAAAJE010000031.1"/>
</dbReference>
<comment type="caution">
    <text evidence="4">The sequence shown here is derived from an EMBL/GenBank/DDBJ whole genome shotgun (WGS) entry which is preliminary data.</text>
</comment>
<keyword evidence="1" id="KW-0808">Transferase</keyword>
<dbReference type="SUPFAM" id="SSF55729">
    <property type="entry name" value="Acyl-CoA N-acyltransferases (Nat)"/>
    <property type="match status" value="1"/>
</dbReference>
<organism evidence="4 5">
    <name type="scientific">Nocardioides aquiterrae</name>
    <dbReference type="NCBI Taxonomy" id="203799"/>
    <lineage>
        <taxon>Bacteria</taxon>
        <taxon>Bacillati</taxon>
        <taxon>Actinomycetota</taxon>
        <taxon>Actinomycetes</taxon>
        <taxon>Propionibacteriales</taxon>
        <taxon>Nocardioidaceae</taxon>
        <taxon>Nocardioides</taxon>
    </lineage>
</organism>
<evidence type="ECO:0000313" key="4">
    <source>
        <dbReference type="EMBL" id="GAA1164391.1"/>
    </source>
</evidence>
<dbReference type="PROSITE" id="PS51186">
    <property type="entry name" value="GNAT"/>
    <property type="match status" value="1"/>
</dbReference>
<reference evidence="4 5" key="1">
    <citation type="journal article" date="2019" name="Int. J. Syst. Evol. Microbiol.">
        <title>The Global Catalogue of Microorganisms (GCM) 10K type strain sequencing project: providing services to taxonomists for standard genome sequencing and annotation.</title>
        <authorList>
            <consortium name="The Broad Institute Genomics Platform"/>
            <consortium name="The Broad Institute Genome Sequencing Center for Infectious Disease"/>
            <person name="Wu L."/>
            <person name="Ma J."/>
        </authorList>
    </citation>
    <scope>NUCLEOTIDE SEQUENCE [LARGE SCALE GENOMIC DNA]</scope>
    <source>
        <strain evidence="4 5">JCM 11813</strain>
    </source>
</reference>